<evidence type="ECO:0000313" key="2">
    <source>
        <dbReference type="Proteomes" id="UP001058271"/>
    </source>
</evidence>
<proteinExistence type="predicted"/>
<protein>
    <submittedName>
        <fullName evidence="1">Uncharacterized protein</fullName>
    </submittedName>
</protein>
<name>A0ABY5ZB22_9ACTN</name>
<dbReference type="RefSeq" id="WP_260727257.1">
    <property type="nucleotide sequence ID" value="NZ_BAAABS010000033.1"/>
</dbReference>
<dbReference type="Proteomes" id="UP001058271">
    <property type="component" value="Chromosome"/>
</dbReference>
<reference evidence="1" key="1">
    <citation type="submission" date="2021-04" db="EMBL/GenBank/DDBJ databases">
        <title>Biosynthetic gene clusters of Dactylosporangioum roseum.</title>
        <authorList>
            <person name="Hartkoorn R.C."/>
            <person name="Beaudoing E."/>
            <person name="Hot D."/>
            <person name="Moureu S."/>
        </authorList>
    </citation>
    <scope>NUCLEOTIDE SEQUENCE</scope>
    <source>
        <strain evidence="1">NRRL B-16295</strain>
    </source>
</reference>
<accession>A0ABY5ZB22</accession>
<gene>
    <name evidence="1" type="ORF">Drose_06350</name>
</gene>
<dbReference type="EMBL" id="CP073721">
    <property type="protein sequence ID" value="UWZ37893.1"/>
    <property type="molecule type" value="Genomic_DNA"/>
</dbReference>
<sequence>MSSDDALESDLRRVAATVDAAPPVVLPCCDMHNRFCEPPGDMCCRGCAEAAHPGHLDGSACVIGRPR</sequence>
<organism evidence="1 2">
    <name type="scientific">Dactylosporangium roseum</name>
    <dbReference type="NCBI Taxonomy" id="47989"/>
    <lineage>
        <taxon>Bacteria</taxon>
        <taxon>Bacillati</taxon>
        <taxon>Actinomycetota</taxon>
        <taxon>Actinomycetes</taxon>
        <taxon>Micromonosporales</taxon>
        <taxon>Micromonosporaceae</taxon>
        <taxon>Dactylosporangium</taxon>
    </lineage>
</organism>
<evidence type="ECO:0000313" key="1">
    <source>
        <dbReference type="EMBL" id="UWZ37893.1"/>
    </source>
</evidence>
<keyword evidence="2" id="KW-1185">Reference proteome</keyword>